<dbReference type="eggNOG" id="COG4252">
    <property type="taxonomic scope" value="Bacteria"/>
</dbReference>
<feature type="domain" description="CHASE2" evidence="2">
    <location>
        <begin position="42"/>
        <end position="363"/>
    </location>
</feature>
<dbReference type="RefSeq" id="WP_015207408.1">
    <property type="nucleotide sequence ID" value="NC_019757.1"/>
</dbReference>
<dbReference type="EMBL" id="CP003642">
    <property type="protein sequence ID" value="AFZ24152.1"/>
    <property type="molecule type" value="Genomic_DNA"/>
</dbReference>
<accession>K9WXD0</accession>
<keyword evidence="4" id="KW-1185">Reference proteome</keyword>
<dbReference type="SMART" id="SM01080">
    <property type="entry name" value="CHASE2"/>
    <property type="match status" value="1"/>
</dbReference>
<dbReference type="InterPro" id="IPR007890">
    <property type="entry name" value="CHASE2"/>
</dbReference>
<evidence type="ECO:0000313" key="4">
    <source>
        <dbReference type="Proteomes" id="UP000010475"/>
    </source>
</evidence>
<dbReference type="STRING" id="56107.Cylst_1903"/>
<dbReference type="Pfam" id="PF05226">
    <property type="entry name" value="CHASE2"/>
    <property type="match status" value="1"/>
</dbReference>
<dbReference type="HOGENOM" id="CLU_466771_0_0_3"/>
<sequence length="590" mass="64875">MQESSSRFRNLPQAVLTFGGTVVLTSLVVTGLIVGLRELGKLEGLELGAFDGLMRSLPDKGPDNRFLVVGIDDVDIQTRKEYPIEDGTLAKALTKLEDQGAEVIGIDILRDVKQGAAAGRQELVDLLTQSERIVAVCELSRADAPGTPAAPGIPEDRVGVADLPVDAGGTIRQGMILAIPQKSNIPLPVEHICNNADPENQLPSLSFQMVVRYLQAKDIEPEQIKSGEIKFKSTILHRLQTKAGAYRQLNPGAYQILLNYRSPKNAVKQVSLRDLLADKVPATAIKDKIVLVGYTADIVKDTFYTPYSAGSADNQKMPGVVVHAQNASQILSAVLDQKPLLWYWNDWQESLWIFGWTVLGAILAWRIRTPWLLVLGGGVAIAILVGTSYLIFIQAGWIPLVPPLIGLLASVTSVVLIDRYAATIVKTVKGFLKINVEIDEKKKNEEVAAIVESDYFLDLQQKAKGLKSRDKNEVSATVEPPLAGKFKEKVIDTTPTTQPIQSRRSTEIINTIPTVQPTQPIEFVDYLQQVRDKRNKLKASAQVSDASIPETIPAEIVDGKQEPSQTENQEEMAYLEQLQRRGKKMREGKK</sequence>
<dbReference type="Proteomes" id="UP000010475">
    <property type="component" value="Chromosome"/>
</dbReference>
<gene>
    <name evidence="3" type="ORF">Cylst_1903</name>
</gene>
<organism evidence="3 4">
    <name type="scientific">Cylindrospermum stagnale PCC 7417</name>
    <dbReference type="NCBI Taxonomy" id="56107"/>
    <lineage>
        <taxon>Bacteria</taxon>
        <taxon>Bacillati</taxon>
        <taxon>Cyanobacteriota</taxon>
        <taxon>Cyanophyceae</taxon>
        <taxon>Nostocales</taxon>
        <taxon>Nostocaceae</taxon>
        <taxon>Cylindrospermum</taxon>
    </lineage>
</organism>
<evidence type="ECO:0000256" key="1">
    <source>
        <dbReference type="SAM" id="Phobius"/>
    </source>
</evidence>
<dbReference type="OrthoDB" id="440474at2"/>
<name>K9WXD0_9NOST</name>
<keyword evidence="1" id="KW-1133">Transmembrane helix</keyword>
<feature type="transmembrane region" description="Helical" evidence="1">
    <location>
        <begin position="397"/>
        <end position="417"/>
    </location>
</feature>
<dbReference type="KEGG" id="csg:Cylst_1903"/>
<feature type="transmembrane region" description="Helical" evidence="1">
    <location>
        <begin position="371"/>
        <end position="391"/>
    </location>
</feature>
<proteinExistence type="predicted"/>
<protein>
    <submittedName>
        <fullName evidence="3">Putative transmembrane sensor domain protein</fullName>
    </submittedName>
</protein>
<evidence type="ECO:0000313" key="3">
    <source>
        <dbReference type="EMBL" id="AFZ24152.1"/>
    </source>
</evidence>
<keyword evidence="1" id="KW-0472">Membrane</keyword>
<evidence type="ECO:0000259" key="2">
    <source>
        <dbReference type="SMART" id="SM01080"/>
    </source>
</evidence>
<dbReference type="AlphaFoldDB" id="K9WXD0"/>
<reference evidence="3 4" key="1">
    <citation type="submission" date="2012-06" db="EMBL/GenBank/DDBJ databases">
        <title>Finished chromosome of genome of Cylindrospermum stagnale PCC 7417.</title>
        <authorList>
            <consortium name="US DOE Joint Genome Institute"/>
            <person name="Gugger M."/>
            <person name="Coursin T."/>
            <person name="Rippka R."/>
            <person name="Tandeau De Marsac N."/>
            <person name="Huntemann M."/>
            <person name="Wei C.-L."/>
            <person name="Han J."/>
            <person name="Detter J.C."/>
            <person name="Han C."/>
            <person name="Tapia R."/>
            <person name="Chen A."/>
            <person name="Kyrpides N."/>
            <person name="Mavromatis K."/>
            <person name="Markowitz V."/>
            <person name="Szeto E."/>
            <person name="Ivanova N."/>
            <person name="Pagani I."/>
            <person name="Pati A."/>
            <person name="Goodwin L."/>
            <person name="Nordberg H.P."/>
            <person name="Cantor M.N."/>
            <person name="Hua S.X."/>
            <person name="Woyke T."/>
            <person name="Kerfeld C.A."/>
        </authorList>
    </citation>
    <scope>NUCLEOTIDE SEQUENCE [LARGE SCALE GENOMIC DNA]</scope>
    <source>
        <strain evidence="3 4">PCC 7417</strain>
    </source>
</reference>
<keyword evidence="1 3" id="KW-0812">Transmembrane</keyword>
<feature type="transmembrane region" description="Helical" evidence="1">
    <location>
        <begin position="14"/>
        <end position="36"/>
    </location>
</feature>